<feature type="domain" description="VOC" evidence="1">
    <location>
        <begin position="44"/>
        <end position="164"/>
    </location>
</feature>
<proteinExistence type="predicted"/>
<evidence type="ECO:0000259" key="1">
    <source>
        <dbReference type="PROSITE" id="PS51819"/>
    </source>
</evidence>
<dbReference type="AlphaFoldDB" id="F9RUN9"/>
<dbReference type="InterPro" id="IPR052164">
    <property type="entry name" value="Anthracycline_SecMetBiosynth"/>
</dbReference>
<dbReference type="PROSITE" id="PS51819">
    <property type="entry name" value="VOC"/>
    <property type="match status" value="1"/>
</dbReference>
<dbReference type="PANTHER" id="PTHR33993:SF2">
    <property type="entry name" value="VOC DOMAIN-CONTAINING PROTEIN"/>
    <property type="match status" value="1"/>
</dbReference>
<dbReference type="Gene3D" id="3.10.180.10">
    <property type="entry name" value="2,3-Dihydroxybiphenyl 1,2-Dioxygenase, domain 1"/>
    <property type="match status" value="1"/>
</dbReference>
<reference evidence="2 3" key="1">
    <citation type="journal article" date="2012" name="Int. J. Syst. Evol. Microbiol.">
        <title>Vibrio caribbeanicus sp. nov., isolated from the marine sponge Scleritoderma cyanea.</title>
        <authorList>
            <person name="Hoffmann M."/>
            <person name="Monday S.R."/>
            <person name="Allard M.W."/>
            <person name="Strain E.A."/>
            <person name="Whittaker P."/>
            <person name="Naum M."/>
            <person name="McCarthy P.J."/>
            <person name="Lopez J.V."/>
            <person name="Fischer M."/>
            <person name="Brown E.W."/>
        </authorList>
    </citation>
    <scope>NUCLEOTIDE SEQUENCE [LARGE SCALE GENOMIC DNA]</scope>
    <source>
        <strain evidence="2 3">LMG 19158</strain>
    </source>
</reference>
<dbReference type="InterPro" id="IPR029068">
    <property type="entry name" value="Glyas_Bleomycin-R_OHBP_Dase"/>
</dbReference>
<protein>
    <submittedName>
        <fullName evidence="2">Lactoylglutathione lyase-related enzyme</fullName>
    </submittedName>
</protein>
<evidence type="ECO:0000313" key="2">
    <source>
        <dbReference type="EMBL" id="EGU30220.1"/>
    </source>
</evidence>
<comment type="caution">
    <text evidence="2">The sequence shown here is derived from an EMBL/GenBank/DDBJ whole genome shotgun (WGS) entry which is preliminary data.</text>
</comment>
<dbReference type="InterPro" id="IPR004360">
    <property type="entry name" value="Glyas_Fos-R_dOase_dom"/>
</dbReference>
<dbReference type="Pfam" id="PF00903">
    <property type="entry name" value="Glyoxalase"/>
    <property type="match status" value="1"/>
</dbReference>
<dbReference type="PANTHER" id="PTHR33993">
    <property type="entry name" value="GLYOXALASE-RELATED"/>
    <property type="match status" value="1"/>
</dbReference>
<dbReference type="Proteomes" id="UP000004349">
    <property type="component" value="Unassembled WGS sequence"/>
</dbReference>
<organism evidence="2 3">
    <name type="scientific">Vibrio scophthalmi LMG 19158</name>
    <dbReference type="NCBI Taxonomy" id="870967"/>
    <lineage>
        <taxon>Bacteria</taxon>
        <taxon>Pseudomonadati</taxon>
        <taxon>Pseudomonadota</taxon>
        <taxon>Gammaproteobacteria</taxon>
        <taxon>Vibrionales</taxon>
        <taxon>Vibrionaceae</taxon>
        <taxon>Vibrio</taxon>
    </lineage>
</organism>
<accession>F9RUN9</accession>
<keyword evidence="2" id="KW-0456">Lyase</keyword>
<gene>
    <name evidence="2" type="ORF">VIS19158_06825</name>
</gene>
<dbReference type="eggNOG" id="COG3324">
    <property type="taxonomic scope" value="Bacteria"/>
</dbReference>
<dbReference type="SUPFAM" id="SSF54593">
    <property type="entry name" value="Glyoxalase/Bleomycin resistance protein/Dihydroxybiphenyl dioxygenase"/>
    <property type="match status" value="1"/>
</dbReference>
<dbReference type="CDD" id="cd07247">
    <property type="entry name" value="SgaA_N_like"/>
    <property type="match status" value="1"/>
</dbReference>
<dbReference type="GO" id="GO:0016829">
    <property type="term" value="F:lyase activity"/>
    <property type="evidence" value="ECO:0007669"/>
    <property type="project" value="UniProtKB-KW"/>
</dbReference>
<evidence type="ECO:0000313" key="3">
    <source>
        <dbReference type="Proteomes" id="UP000004349"/>
    </source>
</evidence>
<dbReference type="InterPro" id="IPR037523">
    <property type="entry name" value="VOC_core"/>
</dbReference>
<sequence>MEKFGFIECGSHKEQFECESGQFCLLATILIRPICTEVKGMINPVCWFEIYVDDVERAKAFYQDVFNAVLERIETPDGSNIEMWAFGSDMESYGATGTIVRMPGMAAGGNSVIVYFSCEDCLNEEQKVVAAGGKVIQPKMSIGEHGRISLVSDTEGNIIGLHSSQ</sequence>
<dbReference type="EMBL" id="AFWE01000218">
    <property type="protein sequence ID" value="EGU30220.1"/>
    <property type="molecule type" value="Genomic_DNA"/>
</dbReference>
<name>F9RUN9_9VIBR</name>